<dbReference type="InterPro" id="IPR050343">
    <property type="entry name" value="RsuA_PseudoU_synthase"/>
</dbReference>
<dbReference type="InterPro" id="IPR036986">
    <property type="entry name" value="S4_RNA-bd_sf"/>
</dbReference>
<evidence type="ECO:0000256" key="8">
    <source>
        <dbReference type="SAM" id="MobiDB-lite"/>
    </source>
</evidence>
<dbReference type="NCBIfam" id="NF007976">
    <property type="entry name" value="PRK10700.1"/>
    <property type="match status" value="1"/>
</dbReference>
<dbReference type="PANTHER" id="PTHR47683">
    <property type="entry name" value="PSEUDOURIDINE SYNTHASE FAMILY PROTEIN-RELATED"/>
    <property type="match status" value="1"/>
</dbReference>
<dbReference type="InterPro" id="IPR042092">
    <property type="entry name" value="PsdUridine_s_RsuA/RluB/E/F_cat"/>
</dbReference>
<evidence type="ECO:0000256" key="3">
    <source>
        <dbReference type="ARBA" id="ARBA00023235"/>
    </source>
</evidence>
<comment type="catalytic activity">
    <reaction evidence="4">
        <text>uridine(2605) in 23S rRNA = pseudouridine(2605) in 23S rRNA</text>
        <dbReference type="Rhea" id="RHEA:42520"/>
        <dbReference type="Rhea" id="RHEA-COMP:10095"/>
        <dbReference type="Rhea" id="RHEA-COMP:10096"/>
        <dbReference type="ChEBI" id="CHEBI:65314"/>
        <dbReference type="ChEBI" id="CHEBI:65315"/>
        <dbReference type="EC" id="5.4.99.22"/>
    </reaction>
</comment>
<evidence type="ECO:0000259" key="9">
    <source>
        <dbReference type="SMART" id="SM00363"/>
    </source>
</evidence>
<accession>A0ABZ2F4L3</accession>
<dbReference type="InterPro" id="IPR018496">
    <property type="entry name" value="PsdUridine_synth_RsuA/RluB_CS"/>
</dbReference>
<dbReference type="PROSITE" id="PS50889">
    <property type="entry name" value="S4"/>
    <property type="match status" value="1"/>
</dbReference>
<evidence type="ECO:0000256" key="1">
    <source>
        <dbReference type="ARBA" id="ARBA00008348"/>
    </source>
</evidence>
<keyword evidence="11" id="KW-1185">Reference proteome</keyword>
<proteinExistence type="inferred from homology"/>
<dbReference type="SUPFAM" id="SSF55174">
    <property type="entry name" value="Alpha-L RNA-binding motif"/>
    <property type="match status" value="1"/>
</dbReference>
<keyword evidence="2 6" id="KW-0694">RNA-binding</keyword>
<dbReference type="SMART" id="SM00363">
    <property type="entry name" value="S4"/>
    <property type="match status" value="1"/>
</dbReference>
<dbReference type="Gene3D" id="3.30.70.1560">
    <property type="entry name" value="Alpha-L RNA-binding motif"/>
    <property type="match status" value="1"/>
</dbReference>
<dbReference type="InterPro" id="IPR020103">
    <property type="entry name" value="PsdUridine_synth_cat_dom_sf"/>
</dbReference>
<dbReference type="Pfam" id="PF00849">
    <property type="entry name" value="PseudoU_synth_2"/>
    <property type="match status" value="1"/>
</dbReference>
<name>A0ABZ2F4L3_METCP</name>
<feature type="region of interest" description="Disordered" evidence="8">
    <location>
        <begin position="269"/>
        <end position="304"/>
    </location>
</feature>
<dbReference type="Gene3D" id="3.30.70.580">
    <property type="entry name" value="Pseudouridine synthase I, catalytic domain, N-terminal subdomain"/>
    <property type="match status" value="1"/>
</dbReference>
<feature type="domain" description="RNA-binding S4" evidence="9">
    <location>
        <begin position="31"/>
        <end position="87"/>
    </location>
</feature>
<evidence type="ECO:0000256" key="5">
    <source>
        <dbReference type="ARBA" id="ARBA00037383"/>
    </source>
</evidence>
<dbReference type="InterPro" id="IPR002942">
    <property type="entry name" value="S4_RNA-bd"/>
</dbReference>
<dbReference type="PANTHER" id="PTHR47683:SF3">
    <property type="entry name" value="RIBOSOMAL LARGE SUBUNIT PSEUDOURIDINE SYNTHASE B"/>
    <property type="match status" value="1"/>
</dbReference>
<dbReference type="InterPro" id="IPR000748">
    <property type="entry name" value="PsdUridine_synth_RsuA/RluB/E/F"/>
</dbReference>
<protein>
    <recommendedName>
        <fullName evidence="7">Pseudouridine synthase</fullName>
        <ecNumber evidence="7">5.4.99.-</ecNumber>
    </recommendedName>
</protein>
<dbReference type="CDD" id="cd00165">
    <property type="entry name" value="S4"/>
    <property type="match status" value="1"/>
</dbReference>
<evidence type="ECO:0000256" key="6">
    <source>
        <dbReference type="PROSITE-ProRule" id="PRU00182"/>
    </source>
</evidence>
<dbReference type="CDD" id="cd02556">
    <property type="entry name" value="PseudoU_synth_RluB"/>
    <property type="match status" value="1"/>
</dbReference>
<dbReference type="InterPro" id="IPR020094">
    <property type="entry name" value="TruA/RsuA/RluB/E/F_N"/>
</dbReference>
<dbReference type="Proteomes" id="UP001359308">
    <property type="component" value="Chromosome"/>
</dbReference>
<keyword evidence="3 7" id="KW-0413">Isomerase</keyword>
<organism evidence="10 11">
    <name type="scientific">Methylococcus capsulatus</name>
    <dbReference type="NCBI Taxonomy" id="414"/>
    <lineage>
        <taxon>Bacteria</taxon>
        <taxon>Pseudomonadati</taxon>
        <taxon>Pseudomonadota</taxon>
        <taxon>Gammaproteobacteria</taxon>
        <taxon>Methylococcales</taxon>
        <taxon>Methylococcaceae</taxon>
        <taxon>Methylococcus</taxon>
    </lineage>
</organism>
<gene>
    <name evidence="10" type="ORF">N4J17_00345</name>
</gene>
<feature type="region of interest" description="Disordered" evidence="8">
    <location>
        <begin position="1"/>
        <end position="30"/>
    </location>
</feature>
<dbReference type="InterPro" id="IPR006145">
    <property type="entry name" value="PsdUridine_synth_RsuA/RluA"/>
</dbReference>
<evidence type="ECO:0000313" key="11">
    <source>
        <dbReference type="Proteomes" id="UP001359308"/>
    </source>
</evidence>
<dbReference type="PROSITE" id="PS01149">
    <property type="entry name" value="PSI_RSU"/>
    <property type="match status" value="1"/>
</dbReference>
<comment type="similarity">
    <text evidence="1 7">Belongs to the pseudouridine synthase RsuA family.</text>
</comment>
<evidence type="ECO:0000313" key="10">
    <source>
        <dbReference type="EMBL" id="WWF02111.1"/>
    </source>
</evidence>
<dbReference type="EMBL" id="CP104311">
    <property type="protein sequence ID" value="WWF02111.1"/>
    <property type="molecule type" value="Genomic_DNA"/>
</dbReference>
<dbReference type="NCBIfam" id="TIGR00093">
    <property type="entry name" value="pseudouridine synthase"/>
    <property type="match status" value="1"/>
</dbReference>
<evidence type="ECO:0000256" key="7">
    <source>
        <dbReference type="RuleBase" id="RU003887"/>
    </source>
</evidence>
<reference evidence="10 11" key="1">
    <citation type="submission" date="2022-09" db="EMBL/GenBank/DDBJ databases">
        <authorList>
            <person name="Giprobiosintez L."/>
        </authorList>
    </citation>
    <scope>NUCLEOTIDE SEQUENCE [LARGE SCALE GENOMIC DNA]</scope>
    <source>
        <strain evidence="11">VKPM-B-12549 (GBS-15)</strain>
    </source>
</reference>
<dbReference type="EC" id="5.4.99.-" evidence="7"/>
<dbReference type="Gene3D" id="3.10.290.10">
    <property type="entry name" value="RNA-binding S4 domain"/>
    <property type="match status" value="1"/>
</dbReference>
<dbReference type="Pfam" id="PF01479">
    <property type="entry name" value="S4"/>
    <property type="match status" value="1"/>
</dbReference>
<evidence type="ECO:0000256" key="4">
    <source>
        <dbReference type="ARBA" id="ARBA00036944"/>
    </source>
</evidence>
<comment type="function">
    <text evidence="5">Responsible for synthesis of pseudouridine from uracil-2605 in 23S ribosomal RNA.</text>
</comment>
<evidence type="ECO:0000256" key="2">
    <source>
        <dbReference type="ARBA" id="ARBA00022884"/>
    </source>
</evidence>
<sequence length="304" mass="34113">MSLPPRKPTQPIRPRNRPVPQPEPAGAGEGERIQKALAHAGFGSRREIEGWIRDGKVFLNRRPAHLGDRYRKGDQVMLNGRLINLEKRLQALTRVLLYHKPVGELVSRRDPEGRPVIFSQLPRLELGRWVAVGRLDVNTQGLILVTNNGELAHRLMHPSRAVEREYAVRILGTVSGAVIERLINGVQLEDGPARFESVTEGGGEGANRWFHVVVREGRNRLVRRLWESQNLVVSRLIRVRYGDIVLPPRLRAGASVELEGEALDGLLRSVGLPSETPPKHRCGRQARGREEGSRTRRSQLLGKS</sequence>
<dbReference type="SUPFAM" id="SSF55120">
    <property type="entry name" value="Pseudouridine synthase"/>
    <property type="match status" value="1"/>
</dbReference>